<name>A0A3D9QUF5_9BACL</name>
<accession>A0A3D9QUF5</accession>
<gene>
    <name evidence="1" type="ORF">A8990_14312</name>
</gene>
<dbReference type="AlphaFoldDB" id="A0A3D9QUF5"/>
<dbReference type="EMBL" id="QTTN01000043">
    <property type="protein sequence ID" value="REE67307.1"/>
    <property type="molecule type" value="Genomic_DNA"/>
</dbReference>
<dbReference type="Proteomes" id="UP000256304">
    <property type="component" value="Unassembled WGS sequence"/>
</dbReference>
<reference evidence="1 2" key="1">
    <citation type="submission" date="2018-08" db="EMBL/GenBank/DDBJ databases">
        <title>Genomic Encyclopedia of Type Strains, Phase III (KMG-III): the genomes of soil and plant-associated and newly described type strains.</title>
        <authorList>
            <person name="Whitman W."/>
        </authorList>
    </citation>
    <scope>NUCLEOTIDE SEQUENCE [LARGE SCALE GENOMIC DNA]</scope>
    <source>
        <strain evidence="1 2">CGMCC 1.10966</strain>
    </source>
</reference>
<keyword evidence="2" id="KW-1185">Reference proteome</keyword>
<comment type="caution">
    <text evidence="1">The sequence shown here is derived from an EMBL/GenBank/DDBJ whole genome shotgun (WGS) entry which is preliminary data.</text>
</comment>
<evidence type="ECO:0000313" key="2">
    <source>
        <dbReference type="Proteomes" id="UP000256304"/>
    </source>
</evidence>
<organism evidence="1 2">
    <name type="scientific">Paenibacillus taihuensis</name>
    <dbReference type="NCBI Taxonomy" id="1156355"/>
    <lineage>
        <taxon>Bacteria</taxon>
        <taxon>Bacillati</taxon>
        <taxon>Bacillota</taxon>
        <taxon>Bacilli</taxon>
        <taxon>Bacillales</taxon>
        <taxon>Paenibacillaceae</taxon>
        <taxon>Paenibacillus</taxon>
    </lineage>
</organism>
<sequence>MIVEICVSFRKECTTKLVEEDTLKTIKLGGLKMMLPKQFTFDVDKTNQVISWIMHEQFINKDEAEQAREAIEALISSTFVKGACKVFADHRQLEETGKQARLPMETSQESGKLMAWLSEYCSSVAVICGSMMMQSQMNRLATSNGLDSKLKAFWASTPGKAVADAQAFLNITDNKLIKG</sequence>
<proteinExistence type="predicted"/>
<evidence type="ECO:0000313" key="1">
    <source>
        <dbReference type="EMBL" id="REE67307.1"/>
    </source>
</evidence>
<protein>
    <submittedName>
        <fullName evidence="1">Uncharacterized protein</fullName>
    </submittedName>
</protein>